<keyword evidence="1" id="KW-1133">Transmembrane helix</keyword>
<dbReference type="Proteomes" id="UP000627538">
    <property type="component" value="Unassembled WGS sequence"/>
</dbReference>
<reference evidence="2 3" key="1">
    <citation type="submission" date="2020-08" db="EMBL/GenBank/DDBJ databases">
        <title>Winkia gen. nov., sp. nov., isolated from faeces of the Anser albifrons in China.</title>
        <authorList>
            <person name="Liu Q."/>
        </authorList>
    </citation>
    <scope>NUCLEOTIDE SEQUENCE [LARGE SCALE GENOMIC DNA]</scope>
    <source>
        <strain evidence="2 3">C62</strain>
    </source>
</reference>
<evidence type="ECO:0000313" key="3">
    <source>
        <dbReference type="Proteomes" id="UP000627538"/>
    </source>
</evidence>
<dbReference type="RefSeq" id="WP_191070872.1">
    <property type="nucleotide sequence ID" value="NZ_CP060506.1"/>
</dbReference>
<dbReference type="InterPro" id="IPR009293">
    <property type="entry name" value="UPF0478"/>
</dbReference>
<comment type="caution">
    <text evidence="2">The sequence shown here is derived from an EMBL/GenBank/DDBJ whole genome shotgun (WGS) entry which is preliminary data.</text>
</comment>
<dbReference type="AlphaFoldDB" id="A0A8I0G7W1"/>
<dbReference type="Pfam" id="PF06103">
    <property type="entry name" value="DUF948"/>
    <property type="match status" value="1"/>
</dbReference>
<sequence>MSVGSIAALIAALAFVVLVAITAVPLLKLGKVFDQLSASIREVATNANGTIVEANQVVRDANAQLSRVDAVTTSAAQVSQDISALSALVSATLGGPLIKLAAFTHATRSLLRPDDRSGEQR</sequence>
<proteinExistence type="predicted"/>
<feature type="transmembrane region" description="Helical" evidence="1">
    <location>
        <begin position="6"/>
        <end position="27"/>
    </location>
</feature>
<name>A0A8I0G7W1_9ACTO</name>
<keyword evidence="1" id="KW-0472">Membrane</keyword>
<gene>
    <name evidence="2" type="ORF">H8R10_00725</name>
</gene>
<dbReference type="EMBL" id="JACRUO010000001">
    <property type="protein sequence ID" value="MBD3688769.1"/>
    <property type="molecule type" value="Genomic_DNA"/>
</dbReference>
<protein>
    <submittedName>
        <fullName evidence="2">DUF948 domain-containing protein</fullName>
    </submittedName>
</protein>
<evidence type="ECO:0000313" key="2">
    <source>
        <dbReference type="EMBL" id="MBD3688769.1"/>
    </source>
</evidence>
<keyword evidence="3" id="KW-1185">Reference proteome</keyword>
<evidence type="ECO:0000256" key="1">
    <source>
        <dbReference type="SAM" id="Phobius"/>
    </source>
</evidence>
<organism evidence="2 3">
    <name type="scientific">Nanchangia anserum</name>
    <dbReference type="NCBI Taxonomy" id="2692125"/>
    <lineage>
        <taxon>Bacteria</taxon>
        <taxon>Bacillati</taxon>
        <taxon>Actinomycetota</taxon>
        <taxon>Actinomycetes</taxon>
        <taxon>Actinomycetales</taxon>
        <taxon>Actinomycetaceae</taxon>
        <taxon>Nanchangia</taxon>
    </lineage>
</organism>
<accession>A0A8I0G7W1</accession>
<keyword evidence="1" id="KW-0812">Transmembrane</keyword>